<comment type="caution">
    <text evidence="1">The sequence shown here is derived from an EMBL/GenBank/DDBJ whole genome shotgun (WGS) entry which is preliminary data.</text>
</comment>
<dbReference type="AlphaFoldDB" id="A0A4Y2A4B8"/>
<reference evidence="1 2" key="1">
    <citation type="journal article" date="2019" name="Sci. Rep.">
        <title>Orb-weaving spider Araneus ventricosus genome elucidates the spidroin gene catalogue.</title>
        <authorList>
            <person name="Kono N."/>
            <person name="Nakamura H."/>
            <person name="Ohtoshi R."/>
            <person name="Moran D.A.P."/>
            <person name="Shinohara A."/>
            <person name="Yoshida Y."/>
            <person name="Fujiwara M."/>
            <person name="Mori M."/>
            <person name="Tomita M."/>
            <person name="Arakawa K."/>
        </authorList>
    </citation>
    <scope>NUCLEOTIDE SEQUENCE [LARGE SCALE GENOMIC DNA]</scope>
</reference>
<sequence length="76" mass="8555">QDQSPLLNCFYDPIKFILSRFSMAVFRTGVRGACLVPPNPVAQNLFDVYCNSKLMLALRRWVEGVSKQFCASGLIL</sequence>
<keyword evidence="2" id="KW-1185">Reference proteome</keyword>
<evidence type="ECO:0000313" key="1">
    <source>
        <dbReference type="EMBL" id="GBL74530.1"/>
    </source>
</evidence>
<organism evidence="1 2">
    <name type="scientific">Araneus ventricosus</name>
    <name type="common">Orbweaver spider</name>
    <name type="synonym">Epeira ventricosa</name>
    <dbReference type="NCBI Taxonomy" id="182803"/>
    <lineage>
        <taxon>Eukaryota</taxon>
        <taxon>Metazoa</taxon>
        <taxon>Ecdysozoa</taxon>
        <taxon>Arthropoda</taxon>
        <taxon>Chelicerata</taxon>
        <taxon>Arachnida</taxon>
        <taxon>Araneae</taxon>
        <taxon>Araneomorphae</taxon>
        <taxon>Entelegynae</taxon>
        <taxon>Araneoidea</taxon>
        <taxon>Araneidae</taxon>
        <taxon>Araneus</taxon>
    </lineage>
</organism>
<dbReference type="Proteomes" id="UP000499080">
    <property type="component" value="Unassembled WGS sequence"/>
</dbReference>
<feature type="non-terminal residue" evidence="1">
    <location>
        <position position="1"/>
    </location>
</feature>
<evidence type="ECO:0000313" key="2">
    <source>
        <dbReference type="Proteomes" id="UP000499080"/>
    </source>
</evidence>
<proteinExistence type="predicted"/>
<gene>
    <name evidence="1" type="ORF">AVEN_125159_1</name>
</gene>
<accession>A0A4Y2A4B8</accession>
<name>A0A4Y2A4B8_ARAVE</name>
<protein>
    <submittedName>
        <fullName evidence="1">Uncharacterized protein</fullName>
    </submittedName>
</protein>
<dbReference type="EMBL" id="BGPR01155232">
    <property type="protein sequence ID" value="GBL74530.1"/>
    <property type="molecule type" value="Genomic_DNA"/>
</dbReference>